<feature type="domain" description="RecA family profile 2" evidence="11">
    <location>
        <begin position="353"/>
        <end position="416"/>
    </location>
</feature>
<feature type="domain" description="RecA family profile 1" evidence="10">
    <location>
        <begin position="174"/>
        <end position="345"/>
    </location>
</feature>
<dbReference type="GO" id="GO:0003690">
    <property type="term" value="F:double-stranded DNA binding"/>
    <property type="evidence" value="ECO:0007669"/>
    <property type="project" value="InterPro"/>
</dbReference>
<dbReference type="FunFam" id="1.10.150.20:FF:000008">
    <property type="entry name" value="DNA repair protein RAD51 homolog"/>
    <property type="match status" value="1"/>
</dbReference>
<evidence type="ECO:0000313" key="13">
    <source>
        <dbReference type="Proteomes" id="UP000827892"/>
    </source>
</evidence>
<dbReference type="InterPro" id="IPR027417">
    <property type="entry name" value="P-loop_NTPase"/>
</dbReference>
<evidence type="ECO:0000256" key="9">
    <source>
        <dbReference type="SAM" id="MobiDB-lite"/>
    </source>
</evidence>
<comment type="subcellular location">
    <subcellularLocation>
        <location evidence="1 8">Nucleus</location>
    </subcellularLocation>
</comment>
<evidence type="ECO:0000256" key="4">
    <source>
        <dbReference type="ARBA" id="ARBA00022840"/>
    </source>
</evidence>
<keyword evidence="8" id="KW-0227">DNA damage</keyword>
<dbReference type="GO" id="GO:0000724">
    <property type="term" value="P:double-strand break repair via homologous recombination"/>
    <property type="evidence" value="ECO:0007669"/>
    <property type="project" value="InterPro"/>
</dbReference>
<dbReference type="Gene3D" id="1.10.150.20">
    <property type="entry name" value="5' to 3' exonuclease, C-terminal subdomain"/>
    <property type="match status" value="1"/>
</dbReference>
<sequence>MVPWTDGNSFDSESGIKPEKSLAREPPFLAARVIDREKTRGANLSISSDKINDAQGIYSKMSAQASRSKKSDQDQRAADQALLNAAIADNDMEQDENFTVIDKLESTGISSGDISKLKEAGYYTYESLAFTTRRELRNVKGISDQKAEKIMKEAMKYVQMGFTTGAEVHVKRSQLVQIRTGSAALDRLLGGGIETGSITEVYGEYRTGKTQLCHSLAVLCQLPIDMGGGEGKCMYIDTNATFRPERIIAIAQRYNMDSAHVLENIAVARAYNSEHLMALIIRAGAMMSESRYAVVIVDCATAHFRNEYTGRGDLAERQMKLSAFLKCLAKLADEYGVAVIITNQVVAQVDGGASMFQADAKKPIGGHIIAHMSTTRLYLRKGKGENRVAKMVQSPNLPEAEATYSITNHGIEDARED</sequence>
<keyword evidence="6 8" id="KW-0539">Nucleus</keyword>
<dbReference type="Proteomes" id="UP000827892">
    <property type="component" value="Chromosome IV"/>
</dbReference>
<feature type="compositionally biased region" description="Basic and acidic residues" evidence="9">
    <location>
        <begin position="14"/>
        <end position="23"/>
    </location>
</feature>
<keyword evidence="4 7" id="KW-0067">ATP-binding</keyword>
<organism evidence="12 13">
    <name type="scientific">Caenorhabditis briggsae</name>
    <dbReference type="NCBI Taxonomy" id="6238"/>
    <lineage>
        <taxon>Eukaryota</taxon>
        <taxon>Metazoa</taxon>
        <taxon>Ecdysozoa</taxon>
        <taxon>Nematoda</taxon>
        <taxon>Chromadorea</taxon>
        <taxon>Rhabditida</taxon>
        <taxon>Rhabditina</taxon>
        <taxon>Rhabditomorpha</taxon>
        <taxon>Rhabditoidea</taxon>
        <taxon>Rhabditidae</taxon>
        <taxon>Peloderinae</taxon>
        <taxon>Caenorhabditis</taxon>
    </lineage>
</organism>
<evidence type="ECO:0000256" key="8">
    <source>
        <dbReference type="RuleBase" id="RU364139"/>
    </source>
</evidence>
<name>A0AAE9D720_CAEBR</name>
<dbReference type="InterPro" id="IPR013632">
    <property type="entry name" value="Rad51_C"/>
</dbReference>
<dbReference type="PROSITE" id="PS50162">
    <property type="entry name" value="RECA_2"/>
    <property type="match status" value="1"/>
</dbReference>
<evidence type="ECO:0000256" key="6">
    <source>
        <dbReference type="ARBA" id="ARBA00023242"/>
    </source>
</evidence>
<comment type="function">
    <text evidence="8">Binds to single and double-stranded DNA and exhibits DNA-dependent ATPase activity. Underwinds duplex DNA.</text>
</comment>
<gene>
    <name evidence="12" type="ORF">L3Y34_005050</name>
</gene>
<dbReference type="InterPro" id="IPR011941">
    <property type="entry name" value="DNA_recomb/repair_Rad51"/>
</dbReference>
<dbReference type="InterPro" id="IPR010995">
    <property type="entry name" value="DNA_repair_Rad51/TF_NusA_a-hlx"/>
</dbReference>
<dbReference type="GO" id="GO:0005524">
    <property type="term" value="F:ATP binding"/>
    <property type="evidence" value="ECO:0007669"/>
    <property type="project" value="UniProtKB-KW"/>
</dbReference>
<dbReference type="GO" id="GO:0003697">
    <property type="term" value="F:single-stranded DNA binding"/>
    <property type="evidence" value="ECO:0007669"/>
    <property type="project" value="InterPro"/>
</dbReference>
<keyword evidence="3 7" id="KW-0547">Nucleotide-binding</keyword>
<dbReference type="GO" id="GO:0000150">
    <property type="term" value="F:DNA strand exchange activity"/>
    <property type="evidence" value="ECO:0007669"/>
    <property type="project" value="InterPro"/>
</dbReference>
<dbReference type="SUPFAM" id="SSF52540">
    <property type="entry name" value="P-loop containing nucleoside triphosphate hydrolases"/>
    <property type="match status" value="1"/>
</dbReference>
<dbReference type="FunFam" id="3.40.50.300:FF:002052">
    <property type="entry name" value="DNA repair protein RAD51 homolog"/>
    <property type="match status" value="1"/>
</dbReference>
<dbReference type="GO" id="GO:0005634">
    <property type="term" value="C:nucleus"/>
    <property type="evidence" value="ECO:0007669"/>
    <property type="project" value="UniProtKB-SubCell"/>
</dbReference>
<keyword evidence="8" id="KW-0233">DNA recombination</keyword>
<accession>A0AAE9D720</accession>
<dbReference type="PANTHER" id="PTHR22942">
    <property type="entry name" value="RECA/RAD51/RADA DNA STRAND-PAIRING FAMILY MEMBER"/>
    <property type="match status" value="1"/>
</dbReference>
<dbReference type="EMBL" id="CP090894">
    <property type="protein sequence ID" value="ULT96962.1"/>
    <property type="molecule type" value="Genomic_DNA"/>
</dbReference>
<evidence type="ECO:0000259" key="10">
    <source>
        <dbReference type="PROSITE" id="PS50162"/>
    </source>
</evidence>
<feature type="region of interest" description="Disordered" evidence="9">
    <location>
        <begin position="1"/>
        <end position="23"/>
    </location>
</feature>
<proteinExistence type="inferred from homology"/>
<dbReference type="AlphaFoldDB" id="A0AAE9D720"/>
<feature type="compositionally biased region" description="Polar residues" evidence="9">
    <location>
        <begin position="1"/>
        <end position="12"/>
    </location>
</feature>
<dbReference type="PROSITE" id="PS50163">
    <property type="entry name" value="RECA_3"/>
    <property type="match status" value="1"/>
</dbReference>
<dbReference type="InterPro" id="IPR003593">
    <property type="entry name" value="AAA+_ATPase"/>
</dbReference>
<evidence type="ECO:0000256" key="5">
    <source>
        <dbReference type="ARBA" id="ARBA00023125"/>
    </source>
</evidence>
<evidence type="ECO:0000256" key="7">
    <source>
        <dbReference type="RuleBase" id="RU003422"/>
    </source>
</evidence>
<evidence type="ECO:0000259" key="11">
    <source>
        <dbReference type="PROSITE" id="PS50163"/>
    </source>
</evidence>
<dbReference type="Gene3D" id="3.40.50.300">
    <property type="entry name" value="P-loop containing nucleotide triphosphate hydrolases"/>
    <property type="match status" value="1"/>
</dbReference>
<dbReference type="SMART" id="SM00382">
    <property type="entry name" value="AAA"/>
    <property type="match status" value="1"/>
</dbReference>
<dbReference type="NCBIfam" id="TIGR02239">
    <property type="entry name" value="recomb_RAD51"/>
    <property type="match status" value="1"/>
</dbReference>
<protein>
    <recommendedName>
        <fullName evidence="8">DNA repair protein RAD51 homolog</fullName>
    </recommendedName>
</protein>
<evidence type="ECO:0000256" key="3">
    <source>
        <dbReference type="ARBA" id="ARBA00022741"/>
    </source>
</evidence>
<dbReference type="GO" id="GO:1990426">
    <property type="term" value="P:mitotic recombination-dependent replication fork processing"/>
    <property type="evidence" value="ECO:0007669"/>
    <property type="project" value="InterPro"/>
</dbReference>
<dbReference type="NCBIfam" id="NF003301">
    <property type="entry name" value="PRK04301.1"/>
    <property type="match status" value="1"/>
</dbReference>
<dbReference type="Pfam" id="PF08423">
    <property type="entry name" value="Rad51"/>
    <property type="match status" value="1"/>
</dbReference>
<dbReference type="SUPFAM" id="SSF47794">
    <property type="entry name" value="Rad51 N-terminal domain-like"/>
    <property type="match status" value="1"/>
</dbReference>
<keyword evidence="5 8" id="KW-0238">DNA-binding</keyword>
<dbReference type="Pfam" id="PF14520">
    <property type="entry name" value="HHH_5"/>
    <property type="match status" value="1"/>
</dbReference>
<comment type="similarity">
    <text evidence="2 8">Belongs to the RecA family. RAD51 subfamily.</text>
</comment>
<dbReference type="InterPro" id="IPR020587">
    <property type="entry name" value="RecA_monomer-monomer_interface"/>
</dbReference>
<keyword evidence="8" id="KW-0234">DNA repair</keyword>
<evidence type="ECO:0000256" key="2">
    <source>
        <dbReference type="ARBA" id="ARBA00007095"/>
    </source>
</evidence>
<dbReference type="CDD" id="cd19513">
    <property type="entry name" value="Rad51"/>
    <property type="match status" value="1"/>
</dbReference>
<reference evidence="12 13" key="1">
    <citation type="submission" date="2022-05" db="EMBL/GenBank/DDBJ databases">
        <title>Chromosome-level reference genomes for two strains of Caenorhabditis briggsae: an improved platform for comparative genomics.</title>
        <authorList>
            <person name="Stevens L."/>
            <person name="Andersen E.C."/>
        </authorList>
    </citation>
    <scope>NUCLEOTIDE SEQUENCE [LARGE SCALE GENOMIC DNA]</scope>
    <source>
        <strain evidence="12">QX1410_ONT</strain>
        <tissue evidence="12">Whole-organism</tissue>
    </source>
</reference>
<dbReference type="InterPro" id="IPR020588">
    <property type="entry name" value="RecA_ATP-bd"/>
</dbReference>
<evidence type="ECO:0000256" key="1">
    <source>
        <dbReference type="ARBA" id="ARBA00004123"/>
    </source>
</evidence>
<evidence type="ECO:0000313" key="12">
    <source>
        <dbReference type="EMBL" id="ULT96962.1"/>
    </source>
</evidence>
<dbReference type="GO" id="GO:0140664">
    <property type="term" value="F:ATP-dependent DNA damage sensor activity"/>
    <property type="evidence" value="ECO:0007669"/>
    <property type="project" value="InterPro"/>
</dbReference>
<dbReference type="PANTHER" id="PTHR22942:SF39">
    <property type="entry name" value="DNA REPAIR PROTEIN RAD51 HOMOLOG 1"/>
    <property type="match status" value="1"/>
</dbReference>